<dbReference type="EMBL" id="LCWV01000074">
    <property type="protein sequence ID" value="PWI64278.1"/>
    <property type="molecule type" value="Genomic_DNA"/>
</dbReference>
<comment type="caution">
    <text evidence="2">The sequence shown here is derived from an EMBL/GenBank/DDBJ whole genome shotgun (WGS) entry which is preliminary data.</text>
</comment>
<reference evidence="2 3" key="1">
    <citation type="journal article" date="2016" name="Front. Microbiol.">
        <title>Genome and transcriptome sequences reveal the specific parasitism of the nematophagous Purpureocillium lilacinum 36-1.</title>
        <authorList>
            <person name="Xie J."/>
            <person name="Li S."/>
            <person name="Mo C."/>
            <person name="Xiao X."/>
            <person name="Peng D."/>
            <person name="Wang G."/>
            <person name="Xiao Y."/>
        </authorList>
    </citation>
    <scope>NUCLEOTIDE SEQUENCE [LARGE SCALE GENOMIC DNA]</scope>
    <source>
        <strain evidence="2 3">36-1</strain>
    </source>
</reference>
<dbReference type="Proteomes" id="UP000245956">
    <property type="component" value="Unassembled WGS sequence"/>
</dbReference>
<evidence type="ECO:0000313" key="2">
    <source>
        <dbReference type="EMBL" id="PWI64278.1"/>
    </source>
</evidence>
<dbReference type="AlphaFoldDB" id="A0A2U3DPU3"/>
<feature type="region of interest" description="Disordered" evidence="1">
    <location>
        <begin position="1"/>
        <end position="45"/>
    </location>
</feature>
<name>A0A2U3DPU3_PURLI</name>
<evidence type="ECO:0000313" key="3">
    <source>
        <dbReference type="Proteomes" id="UP000245956"/>
    </source>
</evidence>
<protein>
    <submittedName>
        <fullName evidence="2">Uncharacterized protein</fullName>
    </submittedName>
</protein>
<sequence>MDSDKSNEGVGMAPASPIRQTVPNGRLGSSERFPPAPLLENDRRTGATLTSARFDANEIGHMSAPQPNDVHAVVEAAAGRYTILNGDPSSVTQNNAGDEFARSCGHVTFLSEIPASDIGREYLEGLFGCNLARPTSTYTSILRNQRHLPAEVRVNGYAIGAVHDLANPASIDPSTSGCPAQSPVEVLVNGHGIRAVGTPNLEVERGSNELLAGIQWSPLATDALNAAMLEELPSPLSFYGRQGSPDSSHGAQDMAAAAGLLQSSAVEIPDRAAYALEQQTSRERAEEYVGEDPEDSTEFWQVAYYEDFGQNDNHSTFLNQIPVNWEATDRAEVFSQYSQFSLDQLPTSVDASPSCGRAQSPIAVDGKLLTAALVEAFCSIGEQGFMELRQKMEQTADALLFMDAINDVALEELRSALSNHGRQTVPGTPQRGNVVESEHLREFAAPTVGQIIARAPSVVSVDATSLPAECIAPRLY</sequence>
<evidence type="ECO:0000256" key="1">
    <source>
        <dbReference type="SAM" id="MobiDB-lite"/>
    </source>
</evidence>
<organism evidence="2 3">
    <name type="scientific">Purpureocillium lilacinum</name>
    <name type="common">Paecilomyces lilacinus</name>
    <dbReference type="NCBI Taxonomy" id="33203"/>
    <lineage>
        <taxon>Eukaryota</taxon>
        <taxon>Fungi</taxon>
        <taxon>Dikarya</taxon>
        <taxon>Ascomycota</taxon>
        <taxon>Pezizomycotina</taxon>
        <taxon>Sordariomycetes</taxon>
        <taxon>Hypocreomycetidae</taxon>
        <taxon>Hypocreales</taxon>
        <taxon>Ophiocordycipitaceae</taxon>
        <taxon>Purpureocillium</taxon>
    </lineage>
</organism>
<proteinExistence type="predicted"/>
<accession>A0A2U3DPU3</accession>
<gene>
    <name evidence="2" type="ORF">PCL_11310</name>
</gene>